<dbReference type="SUPFAM" id="SSF50447">
    <property type="entry name" value="Translation proteins"/>
    <property type="match status" value="1"/>
</dbReference>
<dbReference type="EMBL" id="CP137744">
    <property type="protein sequence ID" value="WOZ78337.1"/>
    <property type="molecule type" value="Genomic_DNA"/>
</dbReference>
<dbReference type="InterPro" id="IPR044138">
    <property type="entry name" value="CysN_II"/>
</dbReference>
<proteinExistence type="inferred from homology"/>
<protein>
    <recommendedName>
        <fullName evidence="6">Sulfate adenylyltransferase subunit 1</fullName>
        <ecNumber evidence="6">2.7.7.4</ecNumber>
    </recommendedName>
    <alternativeName>
        <fullName evidence="6">ATP-sulfurylase large subunit</fullName>
    </alternativeName>
    <alternativeName>
        <fullName evidence="6">Sulfate adenylate transferase</fullName>
        <shortName evidence="6">SAT</shortName>
    </alternativeName>
</protein>
<dbReference type="InterPro" id="IPR009001">
    <property type="entry name" value="Transl_elong_EF1A/Init_IF2_C"/>
</dbReference>
<dbReference type="InterPro" id="IPR009000">
    <property type="entry name" value="Transl_B-barrel_sf"/>
</dbReference>
<keyword evidence="5 6" id="KW-0342">GTP-binding</keyword>
<keyword evidence="1 6" id="KW-0808">Transferase</keyword>
<dbReference type="Gene3D" id="3.40.50.300">
    <property type="entry name" value="P-loop containing nucleotide triphosphate hydrolases"/>
    <property type="match status" value="1"/>
</dbReference>
<gene>
    <name evidence="6 8" type="primary">cysN</name>
    <name evidence="8" type="ORF">Q8Y70_04515</name>
</gene>
<dbReference type="InterPro" id="IPR000795">
    <property type="entry name" value="T_Tr_GTP-bd_dom"/>
</dbReference>
<dbReference type="NCBIfam" id="NF003478">
    <property type="entry name" value="PRK05124.1"/>
    <property type="match status" value="1"/>
</dbReference>
<dbReference type="PROSITE" id="PS51722">
    <property type="entry name" value="G_TR_2"/>
    <property type="match status" value="1"/>
</dbReference>
<dbReference type="InterPro" id="IPR031157">
    <property type="entry name" value="G_TR_CS"/>
</dbReference>
<organism evidence="8 9">
    <name type="scientific">Kosakonia sacchari</name>
    <dbReference type="NCBI Taxonomy" id="1158459"/>
    <lineage>
        <taxon>Bacteria</taxon>
        <taxon>Pseudomonadati</taxon>
        <taxon>Pseudomonadota</taxon>
        <taxon>Gammaproteobacteria</taxon>
        <taxon>Enterobacterales</taxon>
        <taxon>Enterobacteriaceae</taxon>
        <taxon>Kosakonia</taxon>
    </lineage>
</organism>
<accession>A0ABZ0MTJ7</accession>
<keyword evidence="2 6" id="KW-0548">Nucleotidyltransferase</keyword>
<dbReference type="CDD" id="cd04166">
    <property type="entry name" value="CysN_ATPS"/>
    <property type="match status" value="1"/>
</dbReference>
<evidence type="ECO:0000256" key="5">
    <source>
        <dbReference type="ARBA" id="ARBA00023134"/>
    </source>
</evidence>
<evidence type="ECO:0000259" key="7">
    <source>
        <dbReference type="PROSITE" id="PS51722"/>
    </source>
</evidence>
<dbReference type="InterPro" id="IPR041757">
    <property type="entry name" value="CysN_GTP-bd"/>
</dbReference>
<dbReference type="EC" id="2.7.7.4" evidence="6"/>
<comment type="similarity">
    <text evidence="6">Belongs to the TRAFAC class translation factor GTPase superfamily. Classic translation factor GTPase family. CysN/NodQ subfamily.</text>
</comment>
<evidence type="ECO:0000256" key="1">
    <source>
        <dbReference type="ARBA" id="ARBA00022679"/>
    </source>
</evidence>
<dbReference type="HAMAP" id="MF_00062">
    <property type="entry name" value="Sulf_adenylyltr_sub1"/>
    <property type="match status" value="1"/>
</dbReference>
<dbReference type="Pfam" id="PF22594">
    <property type="entry name" value="GTP-eEF1A_C"/>
    <property type="match status" value="1"/>
</dbReference>
<dbReference type="InterPro" id="IPR005225">
    <property type="entry name" value="Small_GTP-bd"/>
</dbReference>
<evidence type="ECO:0000256" key="3">
    <source>
        <dbReference type="ARBA" id="ARBA00022741"/>
    </source>
</evidence>
<dbReference type="Pfam" id="PF03144">
    <property type="entry name" value="GTP_EFTU_D2"/>
    <property type="match status" value="1"/>
</dbReference>
<dbReference type="SUPFAM" id="SSF50465">
    <property type="entry name" value="EF-Tu/eEF-1alpha/eIF2-gamma C-terminal domain"/>
    <property type="match status" value="1"/>
</dbReference>
<dbReference type="CDD" id="cd04095">
    <property type="entry name" value="CysN_NoDQ_III"/>
    <property type="match status" value="1"/>
</dbReference>
<comment type="pathway">
    <text evidence="6">Sulfur metabolism; hydrogen sulfide biosynthesis; sulfite from sulfate: step 1/3.</text>
</comment>
<dbReference type="PANTHER" id="PTHR23115">
    <property type="entry name" value="TRANSLATION FACTOR"/>
    <property type="match status" value="1"/>
</dbReference>
<dbReference type="SUPFAM" id="SSF52540">
    <property type="entry name" value="P-loop containing nucleoside triphosphate hydrolases"/>
    <property type="match status" value="1"/>
</dbReference>
<feature type="binding site" evidence="6">
    <location>
        <begin position="168"/>
        <end position="171"/>
    </location>
    <ligand>
        <name>GTP</name>
        <dbReference type="ChEBI" id="CHEBI:37565"/>
    </ligand>
</feature>
<dbReference type="CDD" id="cd03695">
    <property type="entry name" value="CysN_NodQ_II"/>
    <property type="match status" value="1"/>
</dbReference>
<dbReference type="Pfam" id="PF00009">
    <property type="entry name" value="GTP_EFTU"/>
    <property type="match status" value="1"/>
</dbReference>
<keyword evidence="3 6" id="KW-0547">Nucleotide-binding</keyword>
<dbReference type="NCBIfam" id="TIGR00231">
    <property type="entry name" value="small_GTP"/>
    <property type="match status" value="1"/>
</dbReference>
<evidence type="ECO:0000256" key="2">
    <source>
        <dbReference type="ARBA" id="ARBA00022695"/>
    </source>
</evidence>
<evidence type="ECO:0000256" key="6">
    <source>
        <dbReference type="HAMAP-Rule" id="MF_00062"/>
    </source>
</evidence>
<name>A0ABZ0MTJ7_9ENTR</name>
<evidence type="ECO:0000256" key="4">
    <source>
        <dbReference type="ARBA" id="ARBA00022840"/>
    </source>
</evidence>
<feature type="binding site" evidence="6">
    <location>
        <begin position="34"/>
        <end position="41"/>
    </location>
    <ligand>
        <name>GTP</name>
        <dbReference type="ChEBI" id="CHEBI:37565"/>
    </ligand>
</feature>
<feature type="binding site" evidence="6">
    <location>
        <begin position="113"/>
        <end position="117"/>
    </location>
    <ligand>
        <name>GTP</name>
        <dbReference type="ChEBI" id="CHEBI:37565"/>
    </ligand>
</feature>
<dbReference type="InterPro" id="IPR011779">
    <property type="entry name" value="SO4_adenylTrfase_lsu"/>
</dbReference>
<comment type="function">
    <text evidence="6">With CysD forms the ATP sulfurylase (ATPS) that catalyzes the adenylation of sulfate producing adenosine 5'-phosphosulfate (APS) and diphosphate, the first enzymatic step in sulfur assimilation pathway. APS synthesis involves the formation of a high-energy phosphoric-sulfuric acid anhydride bond driven by GTP hydrolysis by CysN coupled to ATP hydrolysis by CysD.</text>
</comment>
<dbReference type="InterPro" id="IPR050100">
    <property type="entry name" value="TRAFAC_GTPase_members"/>
</dbReference>
<reference evidence="8 9" key="1">
    <citation type="submission" date="2023-10" db="EMBL/GenBank/DDBJ databases">
        <title>Genome sequencing of the isolated polysaccharide-producing bacterium Kosakonia sacchari KS2022.</title>
        <authorList>
            <person name="Yi X."/>
        </authorList>
    </citation>
    <scope>NUCLEOTIDE SEQUENCE [LARGE SCALE GENOMIC DNA]</scope>
    <source>
        <strain evidence="8 9">KS2022</strain>
    </source>
</reference>
<dbReference type="InterPro" id="IPR044139">
    <property type="entry name" value="CysN_NoDQ_III"/>
</dbReference>
<dbReference type="InterPro" id="IPR054696">
    <property type="entry name" value="GTP-eEF1A_C"/>
</dbReference>
<dbReference type="Proteomes" id="UP001302368">
    <property type="component" value="Chromosome"/>
</dbReference>
<comment type="subunit">
    <text evidence="6">Heterodimer composed of CysD, the smaller subunit, and CysN.</text>
</comment>
<dbReference type="GO" id="GO:0004781">
    <property type="term" value="F:sulfate adenylyltransferase (ATP) activity"/>
    <property type="evidence" value="ECO:0007669"/>
    <property type="project" value="UniProtKB-EC"/>
</dbReference>
<dbReference type="NCBIfam" id="TIGR02034">
    <property type="entry name" value="CysN"/>
    <property type="match status" value="1"/>
</dbReference>
<dbReference type="PRINTS" id="PR00315">
    <property type="entry name" value="ELONGATNFCT"/>
</dbReference>
<evidence type="ECO:0000313" key="9">
    <source>
        <dbReference type="Proteomes" id="UP001302368"/>
    </source>
</evidence>
<dbReference type="PROSITE" id="PS00301">
    <property type="entry name" value="G_TR_1"/>
    <property type="match status" value="1"/>
</dbReference>
<dbReference type="InterPro" id="IPR004161">
    <property type="entry name" value="EFTu-like_2"/>
</dbReference>
<feature type="domain" description="Tr-type G" evidence="7">
    <location>
        <begin position="25"/>
        <end position="239"/>
    </location>
</feature>
<dbReference type="Gene3D" id="2.40.30.10">
    <property type="entry name" value="Translation factors"/>
    <property type="match status" value="2"/>
</dbReference>
<keyword evidence="9" id="KW-1185">Reference proteome</keyword>
<comment type="catalytic activity">
    <reaction evidence="6">
        <text>sulfate + ATP + H(+) = adenosine 5'-phosphosulfate + diphosphate</text>
        <dbReference type="Rhea" id="RHEA:18133"/>
        <dbReference type="ChEBI" id="CHEBI:15378"/>
        <dbReference type="ChEBI" id="CHEBI:16189"/>
        <dbReference type="ChEBI" id="CHEBI:30616"/>
        <dbReference type="ChEBI" id="CHEBI:33019"/>
        <dbReference type="ChEBI" id="CHEBI:58243"/>
        <dbReference type="EC" id="2.7.7.4"/>
    </reaction>
</comment>
<dbReference type="InterPro" id="IPR027417">
    <property type="entry name" value="P-loop_NTPase"/>
</dbReference>
<sequence length="475" mass="52536">MNTTIAQQIANEGGVEAYLHAQQHKSLLRFLTCGSVDDGKSTLIGRLLHDTRQIYEDQLSTLHNDSKRHGTQGEKLDLALLVDGLQAEREQGITIDVAYRYFSTEKRKFIIADTPGHEQYTRNMATGASTCDLAILLMDARKGVLDQTRRHSFISTLLGIKHLVVAVNKMDLVDFSEETFDNIRQDYLTFAGQLPGNLDIRFVPLSALEGDNVASQSAKMPWYSGPTLLEVLETVEIQRVVDTQPMRFPVQYVNRPNLDFRGFSGTLASGVVKVGQRIKVLPSGVESTIARIVTFDGDLQEAAAGEAITLVLKDEIDISRGDLILDAQETLPAVQGASLDVVWMAEQPLQPGQSYDIKVAGKKTRARVDGIHYQVDINNLTQRQVETLPLNGIGLVDLTFDEPLTLDAYQQNPVTGGIIFIDRLSNVTVGAGMVRDVHVQKQASTSEFSAFELELNQLIRKHFPHWGARDLLGGK</sequence>
<keyword evidence="4 6" id="KW-0067">ATP-binding</keyword>
<dbReference type="RefSeq" id="WP_305735139.1">
    <property type="nucleotide sequence ID" value="NZ_CP137744.1"/>
</dbReference>
<evidence type="ECO:0000313" key="8">
    <source>
        <dbReference type="EMBL" id="WOZ78337.1"/>
    </source>
</evidence>